<dbReference type="SUPFAM" id="SSF47413">
    <property type="entry name" value="lambda repressor-like DNA-binding domains"/>
    <property type="match status" value="1"/>
</dbReference>
<dbReference type="RefSeq" id="WP_344025604.1">
    <property type="nucleotide sequence ID" value="NZ_BAAABX010000042.1"/>
</dbReference>
<organism evidence="2 3">
    <name type="scientific">Streptomyces luteireticuli</name>
    <dbReference type="NCBI Taxonomy" id="173858"/>
    <lineage>
        <taxon>Bacteria</taxon>
        <taxon>Bacillati</taxon>
        <taxon>Actinomycetota</taxon>
        <taxon>Actinomycetes</taxon>
        <taxon>Kitasatosporales</taxon>
        <taxon>Streptomycetaceae</taxon>
        <taxon>Streptomyces</taxon>
    </lineage>
</organism>
<feature type="coiled-coil region" evidence="1">
    <location>
        <begin position="207"/>
        <end position="234"/>
    </location>
</feature>
<accession>A0ABN0YVJ5</accession>
<dbReference type="Proteomes" id="UP001500879">
    <property type="component" value="Unassembled WGS sequence"/>
</dbReference>
<dbReference type="EMBL" id="BAAABX010000042">
    <property type="protein sequence ID" value="GAA0412329.1"/>
    <property type="molecule type" value="Genomic_DNA"/>
</dbReference>
<keyword evidence="3" id="KW-1185">Reference proteome</keyword>
<dbReference type="InterPro" id="IPR010982">
    <property type="entry name" value="Lambda_DNA-bd_dom_sf"/>
</dbReference>
<comment type="caution">
    <text evidence="2">The sequence shown here is derived from an EMBL/GenBank/DDBJ whole genome shotgun (WGS) entry which is preliminary data.</text>
</comment>
<keyword evidence="1" id="KW-0175">Coiled coil</keyword>
<evidence type="ECO:0000313" key="3">
    <source>
        <dbReference type="Proteomes" id="UP001500879"/>
    </source>
</evidence>
<protein>
    <recommendedName>
        <fullName evidence="4">XRE family transcriptional regulator</fullName>
    </recommendedName>
</protein>
<sequence length="235" mass="26319">MGRVNSALDQPDPVATLAQWLRSLRRRSGKSWSQVARTAEELGLPVSRSTLDRAAKGEVLPKWGTVRAFARACGGDEREAKRLWTRADRSVAAGPGARVQGVLPPQFVSEPWELFQAMAHLRREHGNPTLRELEERAYVDAGHKVSLLPRSTLGPALRGTRFPRKDLLLSFVRHCGGVPERGLRDWADAWERADAFRRGRARPPDEVARLRDELARTREQLDRARLALAEARAAS</sequence>
<dbReference type="InterPro" id="IPR001387">
    <property type="entry name" value="Cro/C1-type_HTH"/>
</dbReference>
<dbReference type="Pfam" id="PF13560">
    <property type="entry name" value="HTH_31"/>
    <property type="match status" value="1"/>
</dbReference>
<gene>
    <name evidence="2" type="ORF">GCM10010357_36830</name>
</gene>
<dbReference type="CDD" id="cd00093">
    <property type="entry name" value="HTH_XRE"/>
    <property type="match status" value="1"/>
</dbReference>
<proteinExistence type="predicted"/>
<evidence type="ECO:0008006" key="4">
    <source>
        <dbReference type="Google" id="ProtNLM"/>
    </source>
</evidence>
<evidence type="ECO:0000313" key="2">
    <source>
        <dbReference type="EMBL" id="GAA0412329.1"/>
    </source>
</evidence>
<evidence type="ECO:0000256" key="1">
    <source>
        <dbReference type="SAM" id="Coils"/>
    </source>
</evidence>
<name>A0ABN0YVJ5_9ACTN</name>
<reference evidence="2 3" key="1">
    <citation type="journal article" date="2019" name="Int. J. Syst. Evol. Microbiol.">
        <title>The Global Catalogue of Microorganisms (GCM) 10K type strain sequencing project: providing services to taxonomists for standard genome sequencing and annotation.</title>
        <authorList>
            <consortium name="The Broad Institute Genomics Platform"/>
            <consortium name="The Broad Institute Genome Sequencing Center for Infectious Disease"/>
            <person name="Wu L."/>
            <person name="Ma J."/>
        </authorList>
    </citation>
    <scope>NUCLEOTIDE SEQUENCE [LARGE SCALE GENOMIC DNA]</scope>
    <source>
        <strain evidence="2 3">JCM 4788</strain>
    </source>
</reference>